<proteinExistence type="predicted"/>
<evidence type="ECO:0000313" key="2">
    <source>
        <dbReference type="Proteomes" id="UP000321532"/>
    </source>
</evidence>
<protein>
    <submittedName>
        <fullName evidence="1">Uncharacterized protein</fullName>
    </submittedName>
</protein>
<organism evidence="1 2">
    <name type="scientific">Adhaeribacter aerolatus</name>
    <dbReference type="NCBI Taxonomy" id="670289"/>
    <lineage>
        <taxon>Bacteria</taxon>
        <taxon>Pseudomonadati</taxon>
        <taxon>Bacteroidota</taxon>
        <taxon>Cytophagia</taxon>
        <taxon>Cytophagales</taxon>
        <taxon>Hymenobacteraceae</taxon>
        <taxon>Adhaeribacter</taxon>
    </lineage>
</organism>
<accession>A0A512ASW0</accession>
<gene>
    <name evidence="1" type="ORF">AAE02nite_04450</name>
</gene>
<name>A0A512ASW0_9BACT</name>
<comment type="caution">
    <text evidence="1">The sequence shown here is derived from an EMBL/GenBank/DDBJ whole genome shotgun (WGS) entry which is preliminary data.</text>
</comment>
<keyword evidence="2" id="KW-1185">Reference proteome</keyword>
<sequence>MRFPLGATTIKTKADSIVHIAVDTRLEKSMNFVHKNPDGTFTSRLPEVGTTWYDLTPIKRISPNGLNTRKIFWEE</sequence>
<reference evidence="1 2" key="1">
    <citation type="submission" date="2019-07" db="EMBL/GenBank/DDBJ databases">
        <title>Whole genome shotgun sequence of Adhaeribacter aerolatus NBRC 106133.</title>
        <authorList>
            <person name="Hosoyama A."/>
            <person name="Uohara A."/>
            <person name="Ohji S."/>
            <person name="Ichikawa N."/>
        </authorList>
    </citation>
    <scope>NUCLEOTIDE SEQUENCE [LARGE SCALE GENOMIC DNA]</scope>
    <source>
        <strain evidence="1 2">NBRC 106133</strain>
    </source>
</reference>
<dbReference type="EMBL" id="BJYS01000002">
    <property type="protein sequence ID" value="GEO02781.1"/>
    <property type="molecule type" value="Genomic_DNA"/>
</dbReference>
<evidence type="ECO:0000313" key="1">
    <source>
        <dbReference type="EMBL" id="GEO02781.1"/>
    </source>
</evidence>
<dbReference type="Proteomes" id="UP000321532">
    <property type="component" value="Unassembled WGS sequence"/>
</dbReference>
<dbReference type="AlphaFoldDB" id="A0A512ASW0"/>